<accession>X0TC49</accession>
<evidence type="ECO:0000313" key="2">
    <source>
        <dbReference type="EMBL" id="GAF90794.1"/>
    </source>
</evidence>
<evidence type="ECO:0000256" key="1">
    <source>
        <dbReference type="SAM" id="Phobius"/>
    </source>
</evidence>
<protein>
    <recommendedName>
        <fullName evidence="3">PEGA domain-containing protein</fullName>
    </recommendedName>
</protein>
<organism evidence="2">
    <name type="scientific">marine sediment metagenome</name>
    <dbReference type="NCBI Taxonomy" id="412755"/>
    <lineage>
        <taxon>unclassified sequences</taxon>
        <taxon>metagenomes</taxon>
        <taxon>ecological metagenomes</taxon>
    </lineage>
</organism>
<dbReference type="AlphaFoldDB" id="X0TC49"/>
<comment type="caution">
    <text evidence="2">The sequence shown here is derived from an EMBL/GenBank/DDBJ whole genome shotgun (WGS) entry which is preliminary data.</text>
</comment>
<keyword evidence="1" id="KW-0812">Transmembrane</keyword>
<feature type="non-terminal residue" evidence="2">
    <location>
        <position position="1"/>
    </location>
</feature>
<name>X0TC49_9ZZZZ</name>
<reference evidence="2" key="1">
    <citation type="journal article" date="2014" name="Front. Microbiol.">
        <title>High frequency of phylogenetically diverse reductive dehalogenase-homologous genes in deep subseafloor sedimentary metagenomes.</title>
        <authorList>
            <person name="Kawai M."/>
            <person name="Futagami T."/>
            <person name="Toyoda A."/>
            <person name="Takaki Y."/>
            <person name="Nishi S."/>
            <person name="Hori S."/>
            <person name="Arai W."/>
            <person name="Tsubouchi T."/>
            <person name="Morono Y."/>
            <person name="Uchiyama I."/>
            <person name="Ito T."/>
            <person name="Fujiyama A."/>
            <person name="Inagaki F."/>
            <person name="Takami H."/>
        </authorList>
    </citation>
    <scope>NUCLEOTIDE SEQUENCE</scope>
    <source>
        <strain evidence="2">Expedition CK06-06</strain>
    </source>
</reference>
<sequence length="89" mass="8803">GVVIGLLLGVVALGAVGGGFGYLIVKKKGMDDAARRNAANAEHAAAAPKGSLALESDPPGASIWINGDLRSEVTPATIAQLPTGVALDV</sequence>
<evidence type="ECO:0008006" key="3">
    <source>
        <dbReference type="Google" id="ProtNLM"/>
    </source>
</evidence>
<feature type="transmembrane region" description="Helical" evidence="1">
    <location>
        <begin position="6"/>
        <end position="25"/>
    </location>
</feature>
<dbReference type="EMBL" id="BARS01014177">
    <property type="protein sequence ID" value="GAF90794.1"/>
    <property type="molecule type" value="Genomic_DNA"/>
</dbReference>
<proteinExistence type="predicted"/>
<feature type="non-terminal residue" evidence="2">
    <location>
        <position position="89"/>
    </location>
</feature>
<gene>
    <name evidence="2" type="ORF">S01H1_24097</name>
</gene>
<keyword evidence="1" id="KW-1133">Transmembrane helix</keyword>
<keyword evidence="1" id="KW-0472">Membrane</keyword>